<accession>A0AAU9UJ67</accession>
<name>A0AAU9UJ67_EUPED</name>
<dbReference type="AlphaFoldDB" id="A0AAU9UJ67"/>
<evidence type="ECO:0000313" key="2">
    <source>
        <dbReference type="EMBL" id="CAH2097941.1"/>
    </source>
</evidence>
<sequence length="100" mass="11616">MELLRVLLVFAIVVVTMASRLPRSTERFTDDFQVCRTKNGKQGYCVNERYCNEDHTIEPGGLIHESELRSYRISDVCIQGLEWCCTLDRISQMLLTRKES</sequence>
<reference evidence="2" key="1">
    <citation type="submission" date="2022-03" db="EMBL/GenBank/DDBJ databases">
        <authorList>
            <person name="Tunstrom K."/>
        </authorList>
    </citation>
    <scope>NUCLEOTIDE SEQUENCE</scope>
</reference>
<evidence type="ECO:0008006" key="4">
    <source>
        <dbReference type="Google" id="ProtNLM"/>
    </source>
</evidence>
<protein>
    <recommendedName>
        <fullName evidence="4">Plethodontid modulating factor</fullName>
    </recommendedName>
</protein>
<dbReference type="Proteomes" id="UP001153954">
    <property type="component" value="Unassembled WGS sequence"/>
</dbReference>
<dbReference type="EMBL" id="CAKOGL010000018">
    <property type="protein sequence ID" value="CAH2097941.1"/>
    <property type="molecule type" value="Genomic_DNA"/>
</dbReference>
<gene>
    <name evidence="2" type="ORF">EEDITHA_LOCUS13105</name>
</gene>
<keyword evidence="1" id="KW-0732">Signal</keyword>
<evidence type="ECO:0000256" key="1">
    <source>
        <dbReference type="SAM" id="SignalP"/>
    </source>
</evidence>
<comment type="caution">
    <text evidence="2">The sequence shown here is derived from an EMBL/GenBank/DDBJ whole genome shotgun (WGS) entry which is preliminary data.</text>
</comment>
<evidence type="ECO:0000313" key="3">
    <source>
        <dbReference type="Proteomes" id="UP001153954"/>
    </source>
</evidence>
<proteinExistence type="predicted"/>
<feature type="signal peptide" evidence="1">
    <location>
        <begin position="1"/>
        <end position="18"/>
    </location>
</feature>
<keyword evidence="3" id="KW-1185">Reference proteome</keyword>
<organism evidence="2 3">
    <name type="scientific">Euphydryas editha</name>
    <name type="common">Edith's checkerspot</name>
    <dbReference type="NCBI Taxonomy" id="104508"/>
    <lineage>
        <taxon>Eukaryota</taxon>
        <taxon>Metazoa</taxon>
        <taxon>Ecdysozoa</taxon>
        <taxon>Arthropoda</taxon>
        <taxon>Hexapoda</taxon>
        <taxon>Insecta</taxon>
        <taxon>Pterygota</taxon>
        <taxon>Neoptera</taxon>
        <taxon>Endopterygota</taxon>
        <taxon>Lepidoptera</taxon>
        <taxon>Glossata</taxon>
        <taxon>Ditrysia</taxon>
        <taxon>Papilionoidea</taxon>
        <taxon>Nymphalidae</taxon>
        <taxon>Nymphalinae</taxon>
        <taxon>Euphydryas</taxon>
    </lineage>
</organism>
<feature type="chain" id="PRO_5043527094" description="Plethodontid modulating factor" evidence="1">
    <location>
        <begin position="19"/>
        <end position="100"/>
    </location>
</feature>